<keyword evidence="2" id="KW-1185">Reference proteome</keyword>
<gene>
    <name evidence="1" type="ORF">FBU59_002890</name>
</gene>
<accession>A0ACC1JA74</accession>
<sequence>MPDPSFMQRAMPPPGMPMPQGPPGYMGMPMGVPPPPHALAAMGYNVGPIPRMRHPNRPPCLKPSKTLYVRNLNEKTKLPVLITALRALFQTYGQLLDVRARHSVRMRGQAFITFRSEQDAMRAHSEVQGFVLFDKPMFIEFARETADATVADEGGDLDAHKQTRIEGRKKRDELFEQRKNLPQQHIDPAIAAIPQIPGMELPNKILFLQNLPAAIRPEEIEEVFQIYPGFVEVRWVSVKPDVAFVEYTNEIQAGAAKDDLKSQWIRNEGETPVAISYAKH</sequence>
<comment type="caution">
    <text evidence="1">The sequence shown here is derived from an EMBL/GenBank/DDBJ whole genome shotgun (WGS) entry which is preliminary data.</text>
</comment>
<proteinExistence type="predicted"/>
<name>A0ACC1JA74_9FUNG</name>
<reference evidence="1" key="1">
    <citation type="submission" date="2022-07" db="EMBL/GenBank/DDBJ databases">
        <title>Phylogenomic reconstructions and comparative analyses of Kickxellomycotina fungi.</title>
        <authorList>
            <person name="Reynolds N.K."/>
            <person name="Stajich J.E."/>
            <person name="Barry K."/>
            <person name="Grigoriev I.V."/>
            <person name="Crous P."/>
            <person name="Smith M.E."/>
        </authorList>
    </citation>
    <scope>NUCLEOTIDE SEQUENCE</scope>
    <source>
        <strain evidence="1">NRRL 5244</strain>
    </source>
</reference>
<protein>
    <submittedName>
        <fullName evidence="1">Uncharacterized protein</fullName>
    </submittedName>
</protein>
<dbReference type="Proteomes" id="UP001150603">
    <property type="component" value="Unassembled WGS sequence"/>
</dbReference>
<evidence type="ECO:0000313" key="2">
    <source>
        <dbReference type="Proteomes" id="UP001150603"/>
    </source>
</evidence>
<dbReference type="EMBL" id="JANBPW010001690">
    <property type="protein sequence ID" value="KAJ1943508.1"/>
    <property type="molecule type" value="Genomic_DNA"/>
</dbReference>
<organism evidence="1 2">
    <name type="scientific">Linderina macrospora</name>
    <dbReference type="NCBI Taxonomy" id="4868"/>
    <lineage>
        <taxon>Eukaryota</taxon>
        <taxon>Fungi</taxon>
        <taxon>Fungi incertae sedis</taxon>
        <taxon>Zoopagomycota</taxon>
        <taxon>Kickxellomycotina</taxon>
        <taxon>Kickxellomycetes</taxon>
        <taxon>Kickxellales</taxon>
        <taxon>Kickxellaceae</taxon>
        <taxon>Linderina</taxon>
    </lineage>
</organism>
<evidence type="ECO:0000313" key="1">
    <source>
        <dbReference type="EMBL" id="KAJ1943508.1"/>
    </source>
</evidence>